<dbReference type="Pfam" id="PF20155">
    <property type="entry name" value="TMP_3"/>
    <property type="match status" value="1"/>
</dbReference>
<dbReference type="Proteomes" id="UP000553034">
    <property type="component" value="Unassembled WGS sequence"/>
</dbReference>
<dbReference type="PANTHER" id="PTHR38812">
    <property type="entry name" value="MU-LIKE PROPHAGE FLUMU PROTEIN GP42"/>
    <property type="match status" value="1"/>
</dbReference>
<feature type="domain" description="Tape measure protein N-terminal" evidence="2">
    <location>
        <begin position="70"/>
        <end position="247"/>
    </location>
</feature>
<proteinExistence type="predicted"/>
<feature type="transmembrane region" description="Helical" evidence="1">
    <location>
        <begin position="294"/>
        <end position="313"/>
    </location>
</feature>
<keyword evidence="1" id="KW-1133">Transmembrane helix</keyword>
<accession>A0A840EF90</accession>
<dbReference type="RefSeq" id="WP_183475518.1">
    <property type="nucleotide sequence ID" value="NZ_JACIFO010000001.1"/>
</dbReference>
<dbReference type="AlphaFoldDB" id="A0A840EF90"/>
<protein>
    <submittedName>
        <fullName evidence="3">Tape measure domain-containing protein</fullName>
    </submittedName>
</protein>
<sequence length="574" mass="62127">MMSSKLNKIAGRGKSTFTQIEEKQDKFRRGMRRTDAQASAMKSTFSGLNGVLTKLGIGFGIFEAVRGVGSIIKLGSDMEQTRISFETMLGSAEKATKTIQGLNKFSNATPFNNKEVIQAGRNLLAFGVSNEKLIPTLRKVGDISAGLKIPFNELSEIYGKIKVQNTVYSEDLNQLAGRGIPIFTELAKVMGVAPDQIKKLASEGKITFPFIERAFTNMTGKGGQFFNLMEKQSKSFGGKWSTFMGKLQLGATKLGEKILPNLMPLVDWGIALIEVLPQVGQWFNSLYSIVSDNALVFGLLGVALLALNANFIISKISFLAFNIQFRAYVLWTKVATTSQWLWNAALTANPIGLVIAALAALVAGVVYAYQKIGWFRGAILAAWEYMKGFGVAIKELVVDRIKDILKGITGLGKALMQFFKGDWKAAWETGKSATANLMGANSGAKFFNKMKGVGKKAGQAYSQGVAEVEANKEKKSGGILDMLTGKGKTVNASTEQSIKGASTDMPKGLSKGIDTITGGGSKQTNINVTFGKLVETFTIQSQNVSQGMSLSEDELKRMLLRVLNSINQLQTTPV</sequence>
<keyword evidence="1" id="KW-0472">Membrane</keyword>
<dbReference type="EMBL" id="JACIFO010000001">
    <property type="protein sequence ID" value="MBB4117862.1"/>
    <property type="molecule type" value="Genomic_DNA"/>
</dbReference>
<evidence type="ECO:0000313" key="4">
    <source>
        <dbReference type="Proteomes" id="UP000553034"/>
    </source>
</evidence>
<keyword evidence="4" id="KW-1185">Reference proteome</keyword>
<dbReference type="PANTHER" id="PTHR38812:SF2">
    <property type="entry name" value="MU-LIKE PROPHAGE FLUMU PROTEIN GP42"/>
    <property type="match status" value="1"/>
</dbReference>
<reference evidence="3 4" key="1">
    <citation type="submission" date="2020-08" db="EMBL/GenBank/DDBJ databases">
        <title>Genomic Encyclopedia of Type Strains, Phase IV (KMG-IV): sequencing the most valuable type-strain genomes for metagenomic binning, comparative biology and taxonomic classification.</title>
        <authorList>
            <person name="Goeker M."/>
        </authorList>
    </citation>
    <scope>NUCLEOTIDE SEQUENCE [LARGE SCALE GENOMIC DNA]</scope>
    <source>
        <strain evidence="3 4">DSM 29568</strain>
    </source>
</reference>
<dbReference type="InterPro" id="IPR013491">
    <property type="entry name" value="Tape_meas_N"/>
</dbReference>
<evidence type="ECO:0000259" key="2">
    <source>
        <dbReference type="Pfam" id="PF20155"/>
    </source>
</evidence>
<gene>
    <name evidence="3" type="ORF">GGR32_000134</name>
</gene>
<name>A0A840EF90_9FLAO</name>
<feature type="transmembrane region" description="Helical" evidence="1">
    <location>
        <begin position="348"/>
        <end position="369"/>
    </location>
</feature>
<evidence type="ECO:0000313" key="3">
    <source>
        <dbReference type="EMBL" id="MBB4117862.1"/>
    </source>
</evidence>
<evidence type="ECO:0000256" key="1">
    <source>
        <dbReference type="SAM" id="Phobius"/>
    </source>
</evidence>
<organism evidence="3 4">
    <name type="scientific">Mesonia hippocampi</name>
    <dbReference type="NCBI Taxonomy" id="1628250"/>
    <lineage>
        <taxon>Bacteria</taxon>
        <taxon>Pseudomonadati</taxon>
        <taxon>Bacteroidota</taxon>
        <taxon>Flavobacteriia</taxon>
        <taxon>Flavobacteriales</taxon>
        <taxon>Flavobacteriaceae</taxon>
        <taxon>Mesonia</taxon>
    </lineage>
</organism>
<dbReference type="InterPro" id="IPR053058">
    <property type="entry name" value="Mulikevirus_tape_measure"/>
</dbReference>
<keyword evidence="1" id="KW-0812">Transmembrane</keyword>
<comment type="caution">
    <text evidence="3">The sequence shown here is derived from an EMBL/GenBank/DDBJ whole genome shotgun (WGS) entry which is preliminary data.</text>
</comment>
<dbReference type="NCBIfam" id="TIGR02675">
    <property type="entry name" value="tape_meas_nterm"/>
    <property type="match status" value="1"/>
</dbReference>